<organism evidence="9 10">
    <name type="scientific">Hibiscus syriacus</name>
    <name type="common">Rose of Sharon</name>
    <dbReference type="NCBI Taxonomy" id="106335"/>
    <lineage>
        <taxon>Eukaryota</taxon>
        <taxon>Viridiplantae</taxon>
        <taxon>Streptophyta</taxon>
        <taxon>Embryophyta</taxon>
        <taxon>Tracheophyta</taxon>
        <taxon>Spermatophyta</taxon>
        <taxon>Magnoliopsida</taxon>
        <taxon>eudicotyledons</taxon>
        <taxon>Gunneridae</taxon>
        <taxon>Pentapetalae</taxon>
        <taxon>rosids</taxon>
        <taxon>malvids</taxon>
        <taxon>Malvales</taxon>
        <taxon>Malvaceae</taxon>
        <taxon>Malvoideae</taxon>
        <taxon>Hibiscus</taxon>
    </lineage>
</organism>
<protein>
    <recommendedName>
        <fullName evidence="2">RING-type E3 ubiquitin transferase</fullName>
        <ecNumber evidence="2">2.3.2.27</ecNumber>
    </recommendedName>
</protein>
<dbReference type="EMBL" id="VEPZ02000032">
    <property type="protein sequence ID" value="KAE8735637.1"/>
    <property type="molecule type" value="Genomic_DNA"/>
</dbReference>
<keyword evidence="5" id="KW-0863">Zinc-finger</keyword>
<dbReference type="InterPro" id="IPR001841">
    <property type="entry name" value="Znf_RING"/>
</dbReference>
<dbReference type="Proteomes" id="UP000436088">
    <property type="component" value="Unassembled WGS sequence"/>
</dbReference>
<evidence type="ECO:0000256" key="1">
    <source>
        <dbReference type="ARBA" id="ARBA00000900"/>
    </source>
</evidence>
<dbReference type="GO" id="GO:0008270">
    <property type="term" value="F:zinc ion binding"/>
    <property type="evidence" value="ECO:0007669"/>
    <property type="project" value="UniProtKB-KW"/>
</dbReference>
<evidence type="ECO:0000256" key="6">
    <source>
        <dbReference type="ARBA" id="ARBA00022786"/>
    </source>
</evidence>
<keyword evidence="3" id="KW-0808">Transferase</keyword>
<dbReference type="InterPro" id="IPR013083">
    <property type="entry name" value="Znf_RING/FYVE/PHD"/>
</dbReference>
<evidence type="ECO:0000256" key="5">
    <source>
        <dbReference type="ARBA" id="ARBA00022771"/>
    </source>
</evidence>
<feature type="domain" description="RING-type" evidence="8">
    <location>
        <begin position="112"/>
        <end position="146"/>
    </location>
</feature>
<dbReference type="PANTHER" id="PTHR22937">
    <property type="entry name" value="E3 UBIQUITIN-PROTEIN LIGASE RNF165"/>
    <property type="match status" value="1"/>
</dbReference>
<proteinExistence type="predicted"/>
<dbReference type="AlphaFoldDB" id="A0A6A3D4P9"/>
<gene>
    <name evidence="9" type="ORF">F3Y22_tig00000340pilonHSYRG00950</name>
</gene>
<dbReference type="EC" id="2.3.2.27" evidence="2"/>
<dbReference type="InterPro" id="IPR045191">
    <property type="entry name" value="MBR1/2-like"/>
</dbReference>
<accession>A0A6A3D4P9</accession>
<dbReference type="SUPFAM" id="SSF57850">
    <property type="entry name" value="RING/U-box"/>
    <property type="match status" value="1"/>
</dbReference>
<evidence type="ECO:0000256" key="3">
    <source>
        <dbReference type="ARBA" id="ARBA00022679"/>
    </source>
</evidence>
<comment type="caution">
    <text evidence="9">The sequence shown here is derived from an EMBL/GenBank/DDBJ whole genome shotgun (WGS) entry which is preliminary data.</text>
</comment>
<sequence length="147" mass="16938">MVASRYNQIVNQRNGNLATNIARNTGFEPTWNIWQDVMVINPSYLYGIPEDPDIIEDMRLGIDNMSYEELPELEEQIGDVCTGLREETILANLTRRKHESITTEPLVETEPCCICQDYADGEELGKLDCGHEFHFNCIKEWLVRKNS</sequence>
<dbReference type="Pfam" id="PF13639">
    <property type="entry name" value="zf-RING_2"/>
    <property type="match status" value="1"/>
</dbReference>
<keyword evidence="7" id="KW-0862">Zinc</keyword>
<name>A0A6A3D4P9_HIBSY</name>
<evidence type="ECO:0000256" key="7">
    <source>
        <dbReference type="ARBA" id="ARBA00022833"/>
    </source>
</evidence>
<reference evidence="9" key="1">
    <citation type="submission" date="2019-09" db="EMBL/GenBank/DDBJ databases">
        <title>Draft genome information of white flower Hibiscus syriacus.</title>
        <authorList>
            <person name="Kim Y.-M."/>
        </authorList>
    </citation>
    <scope>NUCLEOTIDE SEQUENCE [LARGE SCALE GENOMIC DNA]</scope>
    <source>
        <strain evidence="9">YM2019G1</strain>
    </source>
</reference>
<evidence type="ECO:0000256" key="4">
    <source>
        <dbReference type="ARBA" id="ARBA00022723"/>
    </source>
</evidence>
<dbReference type="Gene3D" id="3.30.40.10">
    <property type="entry name" value="Zinc/RING finger domain, C3HC4 (zinc finger)"/>
    <property type="match status" value="1"/>
</dbReference>
<keyword evidence="10" id="KW-1185">Reference proteome</keyword>
<evidence type="ECO:0000259" key="8">
    <source>
        <dbReference type="Pfam" id="PF13639"/>
    </source>
</evidence>
<evidence type="ECO:0000313" key="10">
    <source>
        <dbReference type="Proteomes" id="UP000436088"/>
    </source>
</evidence>
<keyword evidence="4" id="KW-0479">Metal-binding</keyword>
<dbReference type="GO" id="GO:0061630">
    <property type="term" value="F:ubiquitin protein ligase activity"/>
    <property type="evidence" value="ECO:0007669"/>
    <property type="project" value="UniProtKB-EC"/>
</dbReference>
<dbReference type="PANTHER" id="PTHR22937:SF199">
    <property type="entry name" value="RING-TYPE E3 UBIQUITIN TRANSFERASE"/>
    <property type="match status" value="1"/>
</dbReference>
<keyword evidence="6" id="KW-0833">Ubl conjugation pathway</keyword>
<evidence type="ECO:0000256" key="2">
    <source>
        <dbReference type="ARBA" id="ARBA00012483"/>
    </source>
</evidence>
<evidence type="ECO:0000313" key="9">
    <source>
        <dbReference type="EMBL" id="KAE8735637.1"/>
    </source>
</evidence>
<comment type="catalytic activity">
    <reaction evidence="1">
        <text>S-ubiquitinyl-[E2 ubiquitin-conjugating enzyme]-L-cysteine + [acceptor protein]-L-lysine = [E2 ubiquitin-conjugating enzyme]-L-cysteine + N(6)-ubiquitinyl-[acceptor protein]-L-lysine.</text>
        <dbReference type="EC" id="2.3.2.27"/>
    </reaction>
</comment>